<gene>
    <name evidence="1" type="ORF">T265_01761</name>
</gene>
<evidence type="ECO:0000313" key="2">
    <source>
        <dbReference type="Proteomes" id="UP000054324"/>
    </source>
</evidence>
<reference evidence="1 2" key="1">
    <citation type="submission" date="2013-11" db="EMBL/GenBank/DDBJ databases">
        <title>Opisthorchis viverrini - life in the bile duct.</title>
        <authorList>
            <person name="Young N.D."/>
            <person name="Nagarajan N."/>
            <person name="Lin S.J."/>
            <person name="Korhonen P.K."/>
            <person name="Jex A.R."/>
            <person name="Hall R.S."/>
            <person name="Safavi-Hemami H."/>
            <person name="Kaewkong W."/>
            <person name="Bertrand D."/>
            <person name="Gao S."/>
            <person name="Seet Q."/>
            <person name="Wongkham S."/>
            <person name="Teh B.T."/>
            <person name="Wongkham C."/>
            <person name="Intapan P.M."/>
            <person name="Maleewong W."/>
            <person name="Yang X."/>
            <person name="Hu M."/>
            <person name="Wang Z."/>
            <person name="Hofmann A."/>
            <person name="Sternberg P.W."/>
            <person name="Tan P."/>
            <person name="Wang J."/>
            <person name="Gasser R.B."/>
        </authorList>
    </citation>
    <scope>NUCLEOTIDE SEQUENCE [LARGE SCALE GENOMIC DNA]</scope>
</reference>
<dbReference type="GeneID" id="20315949"/>
<evidence type="ECO:0000313" key="1">
    <source>
        <dbReference type="EMBL" id="KER32142.1"/>
    </source>
</evidence>
<dbReference type="RefSeq" id="XP_009164115.1">
    <property type="nucleotide sequence ID" value="XM_009165851.1"/>
</dbReference>
<dbReference type="Proteomes" id="UP000054324">
    <property type="component" value="Unassembled WGS sequence"/>
</dbReference>
<protein>
    <submittedName>
        <fullName evidence="1">Uncharacterized protein</fullName>
    </submittedName>
</protein>
<dbReference type="AlphaFoldDB" id="A0A075A1N1"/>
<organism evidence="1 2">
    <name type="scientific">Opisthorchis viverrini</name>
    <name type="common">Southeast Asian liver fluke</name>
    <dbReference type="NCBI Taxonomy" id="6198"/>
    <lineage>
        <taxon>Eukaryota</taxon>
        <taxon>Metazoa</taxon>
        <taxon>Spiralia</taxon>
        <taxon>Lophotrochozoa</taxon>
        <taxon>Platyhelminthes</taxon>
        <taxon>Trematoda</taxon>
        <taxon>Digenea</taxon>
        <taxon>Opisthorchiida</taxon>
        <taxon>Opisthorchiata</taxon>
        <taxon>Opisthorchiidae</taxon>
        <taxon>Opisthorchis</taxon>
    </lineage>
</organism>
<proteinExistence type="predicted"/>
<name>A0A075A1N1_OPIVI</name>
<keyword evidence="2" id="KW-1185">Reference proteome</keyword>
<dbReference type="OrthoDB" id="10555861at2759"/>
<dbReference type="KEGG" id="ovi:T265_01761"/>
<sequence>MEFTNHSKAQNKKSIHLNALFYRLNRCEAEEMELIRNTLLIRLLKIRRQPTIGFTLLGAHQYITNIHVSRYPEYPRERSMRRLGAAHSVAWKHHKREIQLGFRFFVPGQISQQEALSSNFGTLSIEPCCTPKSLLEEPDTVIKFTESLPTNFRLFGRRWWYNCPSSSSGLIIWPFPLKQMTSYCSCPIGNLTPDLHFSFLHMNCKSDVVNVTRYRSAVASFRCLTAMPPEGSTKAEIVSGFLSLDRGTKETGFGFDPRTFLSVNLRFNY</sequence>
<dbReference type="EMBL" id="KL596637">
    <property type="protein sequence ID" value="KER32142.1"/>
    <property type="molecule type" value="Genomic_DNA"/>
</dbReference>
<accession>A0A075A1N1</accession>
<dbReference type="CTD" id="20315949"/>